<comment type="caution">
    <text evidence="2">The sequence shown here is derived from an EMBL/GenBank/DDBJ whole genome shotgun (WGS) entry which is preliminary data.</text>
</comment>
<dbReference type="GO" id="GO:0006351">
    <property type="term" value="P:DNA-templated transcription"/>
    <property type="evidence" value="ECO:0007669"/>
    <property type="project" value="InterPro"/>
</dbReference>
<dbReference type="InterPro" id="IPR001205">
    <property type="entry name" value="RNA-dir_pol_C"/>
</dbReference>
<evidence type="ECO:0000259" key="1">
    <source>
        <dbReference type="Pfam" id="PF00680"/>
    </source>
</evidence>
<protein>
    <submittedName>
        <fullName evidence="2">RdRp</fullName>
    </submittedName>
</protein>
<dbReference type="Pfam" id="PF00680">
    <property type="entry name" value="RdRP_1"/>
    <property type="match status" value="1"/>
</dbReference>
<proteinExistence type="predicted"/>
<reference evidence="2" key="1">
    <citation type="submission" date="2017-04" db="EMBL/GenBank/DDBJ databases">
        <title>Unveiling RNA virosphere associated with marine microorganisms.</title>
        <authorList>
            <person name="Urayama S."/>
            <person name="Takaki Y."/>
            <person name="Nishi S."/>
            <person name="Yoshida Y."/>
            <person name="Deguchi S."/>
            <person name="Takai K."/>
            <person name="Nunoura T."/>
        </authorList>
    </citation>
    <scope>NUCLEOTIDE SEQUENCE</scope>
</reference>
<evidence type="ECO:0000313" key="2">
    <source>
        <dbReference type="EMBL" id="GBH22606.1"/>
    </source>
</evidence>
<sequence length="539" mass="61289">MTRISLSEVRTSFNQLKYRVSTLESLAFFKVSHSISSSKLKSAASRVNTPLPFKPFVDLIENSLNVKFPENLAFTPEEVRKRDIDQIAAYQTDYDALSNINFDYFLIACLEAYKSLGLDRQDVFHLTSVEQSASSYIKSTSAGYPTFRKKGSQSAIKDAVSFTNSFISSPSLPKIMRGCPCAVFHRYQYNIPVSETPKSTTPVYSKEIIQDGLSNIIKKSRQVWGESFRYLTLSAVYFRSFVDETTIWNRQQEVPTTTYGLTKREISERIISRLRSSKRDIISVDFSKFDSTVPRIFHLMFYALHLAHHSYMLCPKIVSLIVVHSIRTPFCYGSSELKFHERGIASGELLTSLFGSFVNKAIINLAYLEATNGKRTAQTDAVSLGDDLTYLSGIVSLSHFRSLCSRLGMNVDLESCFTCHSDEPFPFLGYIWDRENRPTQLVQWYIAHFVIPSGFIRNRAIPIKLLQTYRAISIAMQLYHGMDIYVKLIGYGDIVYRSLIYEYKLSGKDPIITYEGPDSRQVGIGFPLSTILNIGWEAF</sequence>
<accession>A0A2V0RB67</accession>
<dbReference type="EMBL" id="BDQC01000195">
    <property type="protein sequence ID" value="GBH22606.1"/>
    <property type="molecule type" value="Genomic_RNA"/>
</dbReference>
<name>A0A2V0RB67_9ZZZZ</name>
<feature type="domain" description="RNA-directed RNA polymerase C-terminal" evidence="1">
    <location>
        <begin position="218"/>
        <end position="435"/>
    </location>
</feature>
<dbReference type="GO" id="GO:0003723">
    <property type="term" value="F:RNA binding"/>
    <property type="evidence" value="ECO:0007669"/>
    <property type="project" value="InterPro"/>
</dbReference>
<dbReference type="InterPro" id="IPR043502">
    <property type="entry name" value="DNA/RNA_pol_sf"/>
</dbReference>
<dbReference type="GO" id="GO:0003968">
    <property type="term" value="F:RNA-directed RNA polymerase activity"/>
    <property type="evidence" value="ECO:0007669"/>
    <property type="project" value="InterPro"/>
</dbReference>
<dbReference type="SUPFAM" id="SSF56672">
    <property type="entry name" value="DNA/RNA polymerases"/>
    <property type="match status" value="1"/>
</dbReference>
<dbReference type="AlphaFoldDB" id="A0A2V0RB67"/>
<organism evidence="2">
    <name type="scientific">viral metagenome</name>
    <dbReference type="NCBI Taxonomy" id="1070528"/>
    <lineage>
        <taxon>unclassified sequences</taxon>
        <taxon>metagenomes</taxon>
        <taxon>organismal metagenomes</taxon>
    </lineage>
</organism>